<dbReference type="RefSeq" id="WP_021329981.1">
    <property type="nucleotide sequence ID" value="NZ_AUZJ01000017.1"/>
</dbReference>
<dbReference type="EMBL" id="AUZJ01000017">
    <property type="protein sequence ID" value="ERF61140.1"/>
    <property type="molecule type" value="Genomic_DNA"/>
</dbReference>
<protein>
    <submittedName>
        <fullName evidence="1">Uncharacterized protein</fullName>
    </submittedName>
</protein>
<keyword evidence="4" id="KW-1185">Reference proteome</keyword>
<name>U2LLF7_TRESO</name>
<dbReference type="Proteomes" id="UP000016646">
    <property type="component" value="Unassembled WGS sequence"/>
</dbReference>
<evidence type="ECO:0000313" key="2">
    <source>
        <dbReference type="EMBL" id="ERK05051.1"/>
    </source>
</evidence>
<dbReference type="AlphaFoldDB" id="U2LLF7"/>
<proteinExistence type="predicted"/>
<evidence type="ECO:0000313" key="1">
    <source>
        <dbReference type="EMBL" id="ERF61140.1"/>
    </source>
</evidence>
<dbReference type="STRING" id="1125725.HMPREF1325_1627"/>
<dbReference type="EMBL" id="AVQI01000006">
    <property type="protein sequence ID" value="ERK05051.1"/>
    <property type="molecule type" value="Genomic_DNA"/>
</dbReference>
<sequence>MRDIQFRFAEVDGTVFGKLFDRRSPKLTPPFFMSTLYIRLLRKTSAVFGKRP</sequence>
<reference evidence="3 4" key="1">
    <citation type="submission" date="2013-08" db="EMBL/GenBank/DDBJ databases">
        <authorList>
            <person name="Durkin A.S."/>
            <person name="Haft D.R."/>
            <person name="McCorrison J."/>
            <person name="Torralba M."/>
            <person name="Gillis M."/>
            <person name="Haft D.H."/>
            <person name="Methe B."/>
            <person name="Sutton G."/>
            <person name="Nelson K.E."/>
        </authorList>
    </citation>
    <scope>NUCLEOTIDE SEQUENCE [LARGE SCALE GENOMIC DNA]</scope>
    <source>
        <strain evidence="2 4">ATCC 35536</strain>
        <strain evidence="1 3">VPI DR56BR1116</strain>
    </source>
</reference>
<dbReference type="Proteomes" id="UP000016412">
    <property type="component" value="Unassembled WGS sequence"/>
</dbReference>
<organism evidence="1 3">
    <name type="scientific">Treponema socranskii subsp. socranskii VPI DR56BR1116 = ATCC 35536</name>
    <dbReference type="NCBI Taxonomy" id="1125725"/>
    <lineage>
        <taxon>Bacteria</taxon>
        <taxon>Pseudomonadati</taxon>
        <taxon>Spirochaetota</taxon>
        <taxon>Spirochaetia</taxon>
        <taxon>Spirochaetales</taxon>
        <taxon>Treponemataceae</taxon>
        <taxon>Treponema</taxon>
    </lineage>
</organism>
<accession>U2LLF7</accession>
<evidence type="ECO:0000313" key="3">
    <source>
        <dbReference type="Proteomes" id="UP000016412"/>
    </source>
</evidence>
<dbReference type="PATRIC" id="fig|1125725.3.peg.912"/>
<evidence type="ECO:0000313" key="4">
    <source>
        <dbReference type="Proteomes" id="UP000016646"/>
    </source>
</evidence>
<gene>
    <name evidence="2" type="ORF">HMPREF0860_0655</name>
    <name evidence="1" type="ORF">HMPREF1325_1627</name>
</gene>
<comment type="caution">
    <text evidence="1">The sequence shown here is derived from an EMBL/GenBank/DDBJ whole genome shotgun (WGS) entry which is preliminary data.</text>
</comment>